<keyword evidence="4" id="KW-0378">Hydrolase</keyword>
<evidence type="ECO:0000259" key="9">
    <source>
        <dbReference type="PROSITE" id="PS51704"/>
    </source>
</evidence>
<keyword evidence="6" id="KW-0443">Lipid metabolism</keyword>
<name>A0AAV4A3Q9_9GAST</name>
<feature type="domain" description="GP-PDE" evidence="9">
    <location>
        <begin position="42"/>
        <end position="63"/>
    </location>
</feature>
<comment type="similarity">
    <text evidence="2">Belongs to the glycerophosphoryl diester phosphodiesterase family.</text>
</comment>
<dbReference type="AlphaFoldDB" id="A0AAV4A3Q9"/>
<reference evidence="10 11" key="1">
    <citation type="journal article" date="2021" name="Elife">
        <title>Chloroplast acquisition without the gene transfer in kleptoplastic sea slugs, Plakobranchus ocellatus.</title>
        <authorList>
            <person name="Maeda T."/>
            <person name="Takahashi S."/>
            <person name="Yoshida T."/>
            <person name="Shimamura S."/>
            <person name="Takaki Y."/>
            <person name="Nagai Y."/>
            <person name="Toyoda A."/>
            <person name="Suzuki Y."/>
            <person name="Arimoto A."/>
            <person name="Ishii H."/>
            <person name="Satoh N."/>
            <person name="Nishiyama T."/>
            <person name="Hasebe M."/>
            <person name="Maruyama T."/>
            <person name="Minagawa J."/>
            <person name="Obokata J."/>
            <person name="Shigenobu S."/>
        </authorList>
    </citation>
    <scope>NUCLEOTIDE SEQUENCE [LARGE SCALE GENOMIC DNA]</scope>
</reference>
<comment type="caution">
    <text evidence="10">The sequence shown here is derived from an EMBL/GenBank/DDBJ whole genome shotgun (WGS) entry which is preliminary data.</text>
</comment>
<keyword evidence="7 8" id="KW-0472">Membrane</keyword>
<dbReference type="GO" id="GO:0046475">
    <property type="term" value="P:glycerophospholipid catabolic process"/>
    <property type="evidence" value="ECO:0007669"/>
    <property type="project" value="TreeGrafter"/>
</dbReference>
<evidence type="ECO:0000256" key="2">
    <source>
        <dbReference type="ARBA" id="ARBA00007277"/>
    </source>
</evidence>
<dbReference type="GO" id="GO:0008081">
    <property type="term" value="F:phosphoric diester hydrolase activity"/>
    <property type="evidence" value="ECO:0007669"/>
    <property type="project" value="InterPro"/>
</dbReference>
<gene>
    <name evidence="10" type="ORF">PoB_002800700</name>
</gene>
<evidence type="ECO:0000256" key="7">
    <source>
        <dbReference type="ARBA" id="ARBA00023136"/>
    </source>
</evidence>
<evidence type="ECO:0000313" key="11">
    <source>
        <dbReference type="Proteomes" id="UP000735302"/>
    </source>
</evidence>
<comment type="subcellular location">
    <subcellularLocation>
        <location evidence="1">Membrane</location>
    </subcellularLocation>
</comment>
<accession>A0AAV4A3Q9</accession>
<dbReference type="PROSITE" id="PS51704">
    <property type="entry name" value="GP_PDE"/>
    <property type="match status" value="1"/>
</dbReference>
<evidence type="ECO:0000256" key="5">
    <source>
        <dbReference type="ARBA" id="ARBA00022989"/>
    </source>
</evidence>
<keyword evidence="3 8" id="KW-0812">Transmembrane</keyword>
<keyword evidence="11" id="KW-1185">Reference proteome</keyword>
<organism evidence="10 11">
    <name type="scientific">Plakobranchus ocellatus</name>
    <dbReference type="NCBI Taxonomy" id="259542"/>
    <lineage>
        <taxon>Eukaryota</taxon>
        <taxon>Metazoa</taxon>
        <taxon>Spiralia</taxon>
        <taxon>Lophotrochozoa</taxon>
        <taxon>Mollusca</taxon>
        <taxon>Gastropoda</taxon>
        <taxon>Heterobranchia</taxon>
        <taxon>Euthyneura</taxon>
        <taxon>Panpulmonata</taxon>
        <taxon>Sacoglossa</taxon>
        <taxon>Placobranchoidea</taxon>
        <taxon>Plakobranchidae</taxon>
        <taxon>Plakobranchus</taxon>
    </lineage>
</organism>
<dbReference type="InterPro" id="IPR030395">
    <property type="entry name" value="GP_PDE_dom"/>
</dbReference>
<evidence type="ECO:0000313" key="10">
    <source>
        <dbReference type="EMBL" id="GFO01502.1"/>
    </source>
</evidence>
<feature type="non-terminal residue" evidence="10">
    <location>
        <position position="63"/>
    </location>
</feature>
<dbReference type="PANTHER" id="PTHR42758:SF2">
    <property type="entry name" value="PHOSPHATIDYLGLYCEROL PHOSPHOLIPASE C"/>
    <property type="match status" value="1"/>
</dbReference>
<keyword evidence="5 8" id="KW-1133">Transmembrane helix</keyword>
<evidence type="ECO:0000256" key="3">
    <source>
        <dbReference type="ARBA" id="ARBA00022692"/>
    </source>
</evidence>
<sequence length="63" mass="6957">MSVGYIVGGVSLLAFGSYVVASIVLFKFPHLIHKRKEPKFRAVHISHRGGAADKIENTMEAFQ</sequence>
<dbReference type="InterPro" id="IPR052271">
    <property type="entry name" value="GDPD-Related"/>
</dbReference>
<dbReference type="PANTHER" id="PTHR42758">
    <property type="entry name" value="PHOSPHATIDYLGLYCEROL PHOSPHOLIPASE C"/>
    <property type="match status" value="1"/>
</dbReference>
<dbReference type="EMBL" id="BLXT01003308">
    <property type="protein sequence ID" value="GFO01502.1"/>
    <property type="molecule type" value="Genomic_DNA"/>
</dbReference>
<evidence type="ECO:0000256" key="1">
    <source>
        <dbReference type="ARBA" id="ARBA00004370"/>
    </source>
</evidence>
<dbReference type="GO" id="GO:0004622">
    <property type="term" value="F:phosphatidylcholine lysophospholipase activity"/>
    <property type="evidence" value="ECO:0007669"/>
    <property type="project" value="TreeGrafter"/>
</dbReference>
<evidence type="ECO:0000256" key="8">
    <source>
        <dbReference type="SAM" id="Phobius"/>
    </source>
</evidence>
<dbReference type="Proteomes" id="UP000735302">
    <property type="component" value="Unassembled WGS sequence"/>
</dbReference>
<dbReference type="GO" id="GO:0005789">
    <property type="term" value="C:endoplasmic reticulum membrane"/>
    <property type="evidence" value="ECO:0007669"/>
    <property type="project" value="TreeGrafter"/>
</dbReference>
<proteinExistence type="inferred from homology"/>
<protein>
    <submittedName>
        <fullName evidence="10">Glycerophosphodiester phosphodiesterase domain-containing protein 1-like</fullName>
    </submittedName>
</protein>
<evidence type="ECO:0000256" key="4">
    <source>
        <dbReference type="ARBA" id="ARBA00022801"/>
    </source>
</evidence>
<evidence type="ECO:0000256" key="6">
    <source>
        <dbReference type="ARBA" id="ARBA00023098"/>
    </source>
</evidence>
<feature type="transmembrane region" description="Helical" evidence="8">
    <location>
        <begin position="6"/>
        <end position="26"/>
    </location>
</feature>